<organism evidence="4 6">
    <name type="scientific">Haladaptatus paucihalophilus DX253</name>
    <dbReference type="NCBI Taxonomy" id="797209"/>
    <lineage>
        <taxon>Archaea</taxon>
        <taxon>Methanobacteriati</taxon>
        <taxon>Methanobacteriota</taxon>
        <taxon>Stenosarchaea group</taxon>
        <taxon>Halobacteria</taxon>
        <taxon>Halobacteriales</taxon>
        <taxon>Haladaptataceae</taxon>
        <taxon>Haladaptatus</taxon>
    </lineage>
</organism>
<evidence type="ECO:0000256" key="1">
    <source>
        <dbReference type="ARBA" id="ARBA00008791"/>
    </source>
</evidence>
<evidence type="ECO:0000313" key="4">
    <source>
        <dbReference type="EMBL" id="EFW94178.1"/>
    </source>
</evidence>
<keyword evidence="7" id="KW-1185">Reference proteome</keyword>
<evidence type="ECO:0000313" key="7">
    <source>
        <dbReference type="Proteomes" id="UP000184203"/>
    </source>
</evidence>
<reference evidence="5" key="2">
    <citation type="submission" date="2016-11" db="EMBL/GenBank/DDBJ databases">
        <authorList>
            <person name="Jaros S."/>
            <person name="Januszkiewicz K."/>
            <person name="Wedrychowicz H."/>
        </authorList>
    </citation>
    <scope>NUCLEOTIDE SEQUENCE [LARGE SCALE GENOMIC DNA]</scope>
    <source>
        <strain evidence="5">DX253</strain>
    </source>
</reference>
<dbReference type="Proteomes" id="UP000003751">
    <property type="component" value="Unassembled WGS sequence"/>
</dbReference>
<dbReference type="STRING" id="797209.GCA_000376445_04023"/>
<feature type="region of interest" description="Disordered" evidence="2">
    <location>
        <begin position="47"/>
        <end position="87"/>
    </location>
</feature>
<proteinExistence type="inferred from homology"/>
<evidence type="ECO:0000313" key="5">
    <source>
        <dbReference type="EMBL" id="SHL32666.1"/>
    </source>
</evidence>
<dbReference type="SUPFAM" id="SSF52402">
    <property type="entry name" value="Adenine nucleotide alpha hydrolases-like"/>
    <property type="match status" value="1"/>
</dbReference>
<sequence length="144" mass="15579">MVIVAAIDRTERATDVLAEATILAEKFEEEVHVLHVMKRSEAIQIEEDSTNKDEAVSTAELREQAAQPAKSLVDTNPTGVGTTTVGRIGDPASEIVEYADDHQARYVVISPRRRSQTGKLLFGSVAQTVLLNASCPVVSFADQS</sequence>
<dbReference type="eggNOG" id="arCOG03050">
    <property type="taxonomic scope" value="Archaea"/>
</dbReference>
<dbReference type="EMBL" id="FRAN01000006">
    <property type="protein sequence ID" value="SHL32666.1"/>
    <property type="molecule type" value="Genomic_DNA"/>
</dbReference>
<evidence type="ECO:0000313" key="6">
    <source>
        <dbReference type="Proteomes" id="UP000003751"/>
    </source>
</evidence>
<reference evidence="4 6" key="1">
    <citation type="journal article" date="2014" name="ISME J.">
        <title>Trehalose/2-sulfotrehalose biosynthesis and glycine-betaine uptake are widely spread mechanisms for osmoadaptation in the Halobacteriales.</title>
        <authorList>
            <person name="Youssef N.H."/>
            <person name="Savage-Ashlock K.N."/>
            <person name="McCully A.L."/>
            <person name="Luedtke B."/>
            <person name="Shaw E.I."/>
            <person name="Hoff W.D."/>
            <person name="Elshahed M.S."/>
        </authorList>
    </citation>
    <scope>NUCLEOTIDE SEQUENCE [LARGE SCALE GENOMIC DNA]</scope>
    <source>
        <strain evidence="4 6">DX253</strain>
    </source>
</reference>
<feature type="domain" description="UspA" evidence="3">
    <location>
        <begin position="3"/>
        <end position="138"/>
    </location>
</feature>
<evidence type="ECO:0000259" key="3">
    <source>
        <dbReference type="Pfam" id="PF00582"/>
    </source>
</evidence>
<dbReference type="OrthoDB" id="307404at2157"/>
<dbReference type="InterPro" id="IPR006016">
    <property type="entry name" value="UspA"/>
</dbReference>
<dbReference type="AlphaFoldDB" id="E7QMJ4"/>
<name>E7QMJ4_HALPU</name>
<dbReference type="Gene3D" id="3.40.50.620">
    <property type="entry name" value="HUPs"/>
    <property type="match status" value="1"/>
</dbReference>
<dbReference type="CDD" id="cd00293">
    <property type="entry name" value="USP-like"/>
    <property type="match status" value="1"/>
</dbReference>
<dbReference type="Pfam" id="PF00582">
    <property type="entry name" value="Usp"/>
    <property type="match status" value="1"/>
</dbReference>
<feature type="compositionally biased region" description="Basic and acidic residues" evidence="2">
    <location>
        <begin position="49"/>
        <end position="63"/>
    </location>
</feature>
<dbReference type="PANTHER" id="PTHR46268">
    <property type="entry name" value="STRESS RESPONSE PROTEIN NHAX"/>
    <property type="match status" value="1"/>
</dbReference>
<accession>E7QMJ4</accession>
<gene>
    <name evidence="5" type="ORF">SAMN05444342_3533</name>
    <name evidence="4" type="ORF">ZOD2009_00050</name>
</gene>
<comment type="similarity">
    <text evidence="1">Belongs to the universal stress protein A family.</text>
</comment>
<dbReference type="EMBL" id="AEMG01000001">
    <property type="protein sequence ID" value="EFW94178.1"/>
    <property type="molecule type" value="Genomic_DNA"/>
</dbReference>
<dbReference type="PANTHER" id="PTHR46268:SF6">
    <property type="entry name" value="UNIVERSAL STRESS PROTEIN UP12"/>
    <property type="match status" value="1"/>
</dbReference>
<dbReference type="Proteomes" id="UP000184203">
    <property type="component" value="Unassembled WGS sequence"/>
</dbReference>
<reference evidence="7" key="3">
    <citation type="submission" date="2016-11" db="EMBL/GenBank/DDBJ databases">
        <authorList>
            <person name="Varghese N."/>
            <person name="Submissions S."/>
        </authorList>
    </citation>
    <scope>NUCLEOTIDE SEQUENCE [LARGE SCALE GENOMIC DNA]</scope>
    <source>
        <strain evidence="7">DX253</strain>
    </source>
</reference>
<protein>
    <submittedName>
        <fullName evidence="5">Nucleotide-binding universal stress protein, UspA family</fullName>
    </submittedName>
    <submittedName>
        <fullName evidence="4">UspA domain protein</fullName>
    </submittedName>
</protein>
<evidence type="ECO:0000256" key="2">
    <source>
        <dbReference type="SAM" id="MobiDB-lite"/>
    </source>
</evidence>
<dbReference type="RefSeq" id="WP_007975816.1">
    <property type="nucleotide sequence ID" value="NZ_AEMG01000001.1"/>
</dbReference>
<dbReference type="InterPro" id="IPR014729">
    <property type="entry name" value="Rossmann-like_a/b/a_fold"/>
</dbReference>